<protein>
    <recommendedName>
        <fullName evidence="1">DUF362 domain-containing protein</fullName>
    </recommendedName>
</protein>
<evidence type="ECO:0000259" key="1">
    <source>
        <dbReference type="Pfam" id="PF04015"/>
    </source>
</evidence>
<proteinExistence type="predicted"/>
<gene>
    <name evidence="2" type="ordered locus">Isop_3402</name>
</gene>
<dbReference type="InterPro" id="IPR006311">
    <property type="entry name" value="TAT_signal"/>
</dbReference>
<evidence type="ECO:0000313" key="2">
    <source>
        <dbReference type="EMBL" id="ADV63961.1"/>
    </source>
</evidence>
<dbReference type="OrthoDB" id="9794954at2"/>
<feature type="domain" description="DUF362" evidence="1">
    <location>
        <begin position="110"/>
        <end position="312"/>
    </location>
</feature>
<dbReference type="InterPro" id="IPR007160">
    <property type="entry name" value="DUF362"/>
</dbReference>
<dbReference type="eggNOG" id="COG2006">
    <property type="taxonomic scope" value="Bacteria"/>
</dbReference>
<name>E8R6Q9_ISOPI</name>
<keyword evidence="3" id="KW-1185">Reference proteome</keyword>
<dbReference type="AlphaFoldDB" id="E8R6Q9"/>
<sequence length="366" mass="39601">MNSETSPTPETPESCPVSTSRRGFLAAAGLGTAAIAGGLALSNGGAAVLSRVFGHRGLPQLPPRTQPNITAEVLITRVASYDDDARLVDTISRGLVELGLDLDRVRGATILLKPNLVEPSTAAPQINTHPRFIRAVAEAFRKFDAGEVLVAEGQGHCRDTDYVLEQSGLKAILDEDGIEFIDLNHDDIFVARNPMGATNLPELFLPATLKRADFIVSLPKMKTHHWAGVTLSMKNMFGVMPGLCYGWPKNVLHYQGIMQSILDINATVRPHLAIVDGIVGMDGDGPIMGNPKPAGLITMGFDLPAVDATCARLMEIDPNRVWYLAQADGRLGATAENRIHQRGETIADSKQRFELVDHPSMKVFRD</sequence>
<dbReference type="PROSITE" id="PS51318">
    <property type="entry name" value="TAT"/>
    <property type="match status" value="1"/>
</dbReference>
<dbReference type="EMBL" id="CP002353">
    <property type="protein sequence ID" value="ADV63961.1"/>
    <property type="molecule type" value="Genomic_DNA"/>
</dbReference>
<organism evidence="2 3">
    <name type="scientific">Isosphaera pallida (strain ATCC 43644 / DSM 9630 / IS1B)</name>
    <dbReference type="NCBI Taxonomy" id="575540"/>
    <lineage>
        <taxon>Bacteria</taxon>
        <taxon>Pseudomonadati</taxon>
        <taxon>Planctomycetota</taxon>
        <taxon>Planctomycetia</taxon>
        <taxon>Isosphaerales</taxon>
        <taxon>Isosphaeraceae</taxon>
        <taxon>Isosphaera</taxon>
    </lineage>
</organism>
<reference key="1">
    <citation type="submission" date="2010-11" db="EMBL/GenBank/DDBJ databases">
        <title>The complete sequence of chromosome of Isophaera pallida ATCC 43644.</title>
        <authorList>
            <consortium name="US DOE Joint Genome Institute (JGI-PGF)"/>
            <person name="Lucas S."/>
            <person name="Copeland A."/>
            <person name="Lapidus A."/>
            <person name="Bruce D."/>
            <person name="Goodwin L."/>
            <person name="Pitluck S."/>
            <person name="Kyrpides N."/>
            <person name="Mavromatis K."/>
            <person name="Pagani I."/>
            <person name="Ivanova N."/>
            <person name="Saunders E."/>
            <person name="Brettin T."/>
            <person name="Detter J.C."/>
            <person name="Han C."/>
            <person name="Tapia R."/>
            <person name="Land M."/>
            <person name="Hauser L."/>
            <person name="Markowitz V."/>
            <person name="Cheng J.-F."/>
            <person name="Hugenholtz P."/>
            <person name="Woyke T."/>
            <person name="Wu D."/>
            <person name="Eisen J.A."/>
        </authorList>
    </citation>
    <scope>NUCLEOTIDE SEQUENCE</scope>
    <source>
        <strain>ATCC 43644</strain>
    </source>
</reference>
<reference evidence="2 3" key="2">
    <citation type="journal article" date="2011" name="Stand. Genomic Sci.">
        <title>Complete genome sequence of Isosphaera pallida type strain (IS1B).</title>
        <authorList>
            <consortium name="US DOE Joint Genome Institute (JGI-PGF)"/>
            <person name="Goker M."/>
            <person name="Cleland D."/>
            <person name="Saunders E."/>
            <person name="Lapidus A."/>
            <person name="Nolan M."/>
            <person name="Lucas S."/>
            <person name="Hammon N."/>
            <person name="Deshpande S."/>
            <person name="Cheng J.F."/>
            <person name="Tapia R."/>
            <person name="Han C."/>
            <person name="Goodwin L."/>
            <person name="Pitluck S."/>
            <person name="Liolios K."/>
            <person name="Pagani I."/>
            <person name="Ivanova N."/>
            <person name="Mavromatis K."/>
            <person name="Pati A."/>
            <person name="Chen A."/>
            <person name="Palaniappan K."/>
            <person name="Land M."/>
            <person name="Hauser L."/>
            <person name="Chang Y.J."/>
            <person name="Jeffries C.D."/>
            <person name="Detter J.C."/>
            <person name="Beck B."/>
            <person name="Woyke T."/>
            <person name="Bristow J."/>
            <person name="Eisen J.A."/>
            <person name="Markowitz V."/>
            <person name="Hugenholtz P."/>
            <person name="Kyrpides N.C."/>
            <person name="Klenk H.P."/>
        </authorList>
    </citation>
    <scope>NUCLEOTIDE SEQUENCE [LARGE SCALE GENOMIC DNA]</scope>
    <source>
        <strain evidence="3">ATCC 43644 / DSM 9630 / IS1B</strain>
    </source>
</reference>
<dbReference type="STRING" id="575540.Isop_3402"/>
<dbReference type="RefSeq" id="WP_013566249.1">
    <property type="nucleotide sequence ID" value="NC_014962.1"/>
</dbReference>
<dbReference type="HOGENOM" id="CLU_058393_0_0_0"/>
<dbReference type="InParanoid" id="E8R6Q9"/>
<evidence type="ECO:0000313" key="3">
    <source>
        <dbReference type="Proteomes" id="UP000008631"/>
    </source>
</evidence>
<accession>E8R6Q9</accession>
<dbReference type="Proteomes" id="UP000008631">
    <property type="component" value="Chromosome"/>
</dbReference>
<dbReference type="Pfam" id="PF04015">
    <property type="entry name" value="DUF362"/>
    <property type="match status" value="1"/>
</dbReference>
<dbReference type="KEGG" id="ipa:Isop_3402"/>